<protein>
    <submittedName>
        <fullName evidence="1">Uncharacterized protein</fullName>
    </submittedName>
</protein>
<dbReference type="Gramene" id="mRNA:HanXRQr2_Chr04g0179371">
    <property type="protein sequence ID" value="CDS:HanXRQr2_Chr04g0179371.1"/>
    <property type="gene ID" value="HanXRQr2_Chr04g0179371"/>
</dbReference>
<keyword evidence="2" id="KW-1185">Reference proteome</keyword>
<dbReference type="AlphaFoldDB" id="A0A9K3J9G6"/>
<dbReference type="EMBL" id="MNCJ02000319">
    <property type="protein sequence ID" value="KAF5811256.1"/>
    <property type="molecule type" value="Genomic_DNA"/>
</dbReference>
<name>A0A9K3J9G6_HELAN</name>
<proteinExistence type="predicted"/>
<reference evidence="1" key="1">
    <citation type="journal article" date="2017" name="Nature">
        <title>The sunflower genome provides insights into oil metabolism, flowering and Asterid evolution.</title>
        <authorList>
            <person name="Badouin H."/>
            <person name="Gouzy J."/>
            <person name="Grassa C.J."/>
            <person name="Murat F."/>
            <person name="Staton S.E."/>
            <person name="Cottret L."/>
            <person name="Lelandais-Briere C."/>
            <person name="Owens G.L."/>
            <person name="Carrere S."/>
            <person name="Mayjonade B."/>
            <person name="Legrand L."/>
            <person name="Gill N."/>
            <person name="Kane N.C."/>
            <person name="Bowers J.E."/>
            <person name="Hubner S."/>
            <person name="Bellec A."/>
            <person name="Berard A."/>
            <person name="Berges H."/>
            <person name="Blanchet N."/>
            <person name="Boniface M.C."/>
            <person name="Brunel D."/>
            <person name="Catrice O."/>
            <person name="Chaidir N."/>
            <person name="Claudel C."/>
            <person name="Donnadieu C."/>
            <person name="Faraut T."/>
            <person name="Fievet G."/>
            <person name="Helmstetter N."/>
            <person name="King M."/>
            <person name="Knapp S.J."/>
            <person name="Lai Z."/>
            <person name="Le Paslier M.C."/>
            <person name="Lippi Y."/>
            <person name="Lorenzon L."/>
            <person name="Mandel J.R."/>
            <person name="Marage G."/>
            <person name="Marchand G."/>
            <person name="Marquand E."/>
            <person name="Bret-Mestries E."/>
            <person name="Morien E."/>
            <person name="Nambeesan S."/>
            <person name="Nguyen T."/>
            <person name="Pegot-Espagnet P."/>
            <person name="Pouilly N."/>
            <person name="Raftis F."/>
            <person name="Sallet E."/>
            <person name="Schiex T."/>
            <person name="Thomas J."/>
            <person name="Vandecasteele C."/>
            <person name="Vares D."/>
            <person name="Vear F."/>
            <person name="Vautrin S."/>
            <person name="Crespi M."/>
            <person name="Mangin B."/>
            <person name="Burke J.M."/>
            <person name="Salse J."/>
            <person name="Munos S."/>
            <person name="Vincourt P."/>
            <person name="Rieseberg L.H."/>
            <person name="Langlade N.B."/>
        </authorList>
    </citation>
    <scope>NUCLEOTIDE SEQUENCE</scope>
    <source>
        <tissue evidence="1">Leaves</tissue>
    </source>
</reference>
<evidence type="ECO:0000313" key="1">
    <source>
        <dbReference type="EMBL" id="KAF5811256.1"/>
    </source>
</evidence>
<gene>
    <name evidence="1" type="ORF">HanXRQr2_Chr04g0179371</name>
</gene>
<evidence type="ECO:0000313" key="2">
    <source>
        <dbReference type="Proteomes" id="UP000215914"/>
    </source>
</evidence>
<accession>A0A9K3J9G6</accession>
<reference evidence="1" key="2">
    <citation type="submission" date="2020-06" db="EMBL/GenBank/DDBJ databases">
        <title>Helianthus annuus Genome sequencing and assembly Release 2.</title>
        <authorList>
            <person name="Gouzy J."/>
            <person name="Langlade N."/>
            <person name="Munos S."/>
        </authorList>
    </citation>
    <scope>NUCLEOTIDE SEQUENCE</scope>
    <source>
        <tissue evidence="1">Leaves</tissue>
    </source>
</reference>
<organism evidence="1 2">
    <name type="scientific">Helianthus annuus</name>
    <name type="common">Common sunflower</name>
    <dbReference type="NCBI Taxonomy" id="4232"/>
    <lineage>
        <taxon>Eukaryota</taxon>
        <taxon>Viridiplantae</taxon>
        <taxon>Streptophyta</taxon>
        <taxon>Embryophyta</taxon>
        <taxon>Tracheophyta</taxon>
        <taxon>Spermatophyta</taxon>
        <taxon>Magnoliopsida</taxon>
        <taxon>eudicotyledons</taxon>
        <taxon>Gunneridae</taxon>
        <taxon>Pentapetalae</taxon>
        <taxon>asterids</taxon>
        <taxon>campanulids</taxon>
        <taxon>Asterales</taxon>
        <taxon>Asteraceae</taxon>
        <taxon>Asteroideae</taxon>
        <taxon>Heliantheae alliance</taxon>
        <taxon>Heliantheae</taxon>
        <taxon>Helianthus</taxon>
    </lineage>
</organism>
<dbReference type="Proteomes" id="UP000215914">
    <property type="component" value="Unassembled WGS sequence"/>
</dbReference>
<comment type="caution">
    <text evidence="1">The sequence shown here is derived from an EMBL/GenBank/DDBJ whole genome shotgun (WGS) entry which is preliminary data.</text>
</comment>
<sequence>MPTGHLLQAHQTQVVTCRIHCKAQTPFCKSQQLHSRCLIQQLTQQQTPYA</sequence>